<proteinExistence type="predicted"/>
<dbReference type="AlphaFoldDB" id="A0A2P2KEH9"/>
<dbReference type="PROSITE" id="PS51257">
    <property type="entry name" value="PROKAR_LIPOPROTEIN"/>
    <property type="match status" value="1"/>
</dbReference>
<name>A0A2P2KEH9_RHIMU</name>
<organism evidence="2">
    <name type="scientific">Rhizophora mucronata</name>
    <name type="common">Asiatic mangrove</name>
    <dbReference type="NCBI Taxonomy" id="61149"/>
    <lineage>
        <taxon>Eukaryota</taxon>
        <taxon>Viridiplantae</taxon>
        <taxon>Streptophyta</taxon>
        <taxon>Embryophyta</taxon>
        <taxon>Tracheophyta</taxon>
        <taxon>Spermatophyta</taxon>
        <taxon>Magnoliopsida</taxon>
        <taxon>eudicotyledons</taxon>
        <taxon>Gunneridae</taxon>
        <taxon>Pentapetalae</taxon>
        <taxon>rosids</taxon>
        <taxon>fabids</taxon>
        <taxon>Malpighiales</taxon>
        <taxon>Rhizophoraceae</taxon>
        <taxon>Rhizophora</taxon>
    </lineage>
</organism>
<evidence type="ECO:0000256" key="1">
    <source>
        <dbReference type="SAM" id="Phobius"/>
    </source>
</evidence>
<keyword evidence="1" id="KW-0472">Membrane</keyword>
<keyword evidence="1" id="KW-0812">Transmembrane</keyword>
<evidence type="ECO:0000313" key="2">
    <source>
        <dbReference type="EMBL" id="MBX04135.1"/>
    </source>
</evidence>
<feature type="transmembrane region" description="Helical" evidence="1">
    <location>
        <begin position="7"/>
        <end position="27"/>
    </location>
</feature>
<reference evidence="2" key="1">
    <citation type="submission" date="2018-02" db="EMBL/GenBank/DDBJ databases">
        <title>Rhizophora mucronata_Transcriptome.</title>
        <authorList>
            <person name="Meera S.P."/>
            <person name="Sreeshan A."/>
            <person name="Augustine A."/>
        </authorList>
    </citation>
    <scope>NUCLEOTIDE SEQUENCE</scope>
    <source>
        <tissue evidence="2">Leaf</tissue>
    </source>
</reference>
<sequence length="102" mass="11259">MRSFAIIFTAPICPCLAFFFISVISFFSCACRPCLSLSISLIDLSSILLFSRRSSAGVFLLPNRKLMLAVTEKLISNSDPPRFGTKLRNPELNLIRPGCVSV</sequence>
<keyword evidence="1" id="KW-1133">Transmembrane helix</keyword>
<protein>
    <submittedName>
        <fullName evidence="2">Vacuolar protein sorting-associated protein 2 homolog 1-like</fullName>
    </submittedName>
</protein>
<accession>A0A2P2KEH9</accession>
<dbReference type="EMBL" id="GGEC01023651">
    <property type="protein sequence ID" value="MBX04135.1"/>
    <property type="molecule type" value="Transcribed_RNA"/>
</dbReference>